<dbReference type="SUPFAM" id="SSF101967">
    <property type="entry name" value="Adhesin YadA, collagen-binding domain"/>
    <property type="match status" value="1"/>
</dbReference>
<dbReference type="PROSITE" id="PS50042">
    <property type="entry name" value="CNMP_BINDING_3"/>
    <property type="match status" value="1"/>
</dbReference>
<reference evidence="3" key="1">
    <citation type="submission" date="2019-02" db="EMBL/GenBank/DDBJ databases">
        <authorList>
            <person name="Gruber-Vodicka R. H."/>
            <person name="Seah K. B. B."/>
        </authorList>
    </citation>
    <scope>NUCLEOTIDE SEQUENCE</scope>
    <source>
        <strain evidence="4">BECK_BY19</strain>
        <strain evidence="3">BECK_BY8</strain>
    </source>
</reference>
<feature type="signal peptide" evidence="1">
    <location>
        <begin position="1"/>
        <end position="31"/>
    </location>
</feature>
<dbReference type="Pfam" id="PF05658">
    <property type="entry name" value="YadA_head"/>
    <property type="match status" value="3"/>
</dbReference>
<dbReference type="GO" id="GO:0019867">
    <property type="term" value="C:outer membrane"/>
    <property type="evidence" value="ECO:0007669"/>
    <property type="project" value="InterPro"/>
</dbReference>
<dbReference type="SUPFAM" id="SSF141086">
    <property type="entry name" value="Agglutinin HPA-like"/>
    <property type="match status" value="1"/>
</dbReference>
<dbReference type="EMBL" id="CAADFZ010000109">
    <property type="protein sequence ID" value="VFK66807.1"/>
    <property type="molecule type" value="Genomic_DNA"/>
</dbReference>
<organism evidence="3">
    <name type="scientific">Candidatus Kentrum sp. UNK</name>
    <dbReference type="NCBI Taxonomy" id="2126344"/>
    <lineage>
        <taxon>Bacteria</taxon>
        <taxon>Pseudomonadati</taxon>
        <taxon>Pseudomonadota</taxon>
        <taxon>Gammaproteobacteria</taxon>
        <taxon>Candidatus Kentrum</taxon>
    </lineage>
</organism>
<feature type="chain" id="PRO_5033432844" evidence="1">
    <location>
        <begin position="32"/>
        <end position="322"/>
    </location>
</feature>
<dbReference type="InterPro" id="IPR037221">
    <property type="entry name" value="H-type_lectin_dom_sf"/>
</dbReference>
<evidence type="ECO:0000259" key="2">
    <source>
        <dbReference type="PROSITE" id="PS50042"/>
    </source>
</evidence>
<dbReference type="InterPro" id="IPR008640">
    <property type="entry name" value="Adhesin_Head_dom"/>
</dbReference>
<evidence type="ECO:0000313" key="4">
    <source>
        <dbReference type="EMBL" id="VFK72227.1"/>
    </source>
</evidence>
<sequence>MKTQRKAWKNHSHGAVALAVGSCLLSGAAWAAPLVNTEGLMIGDGVSIDNNENSAAFGSATTASGENSAAFGFGTTASGKNSVAFGGMTTASDESSAALGSYTTASGYASVAFGDHTTASNLASTAFGFLTTASGQVSTAFGVNTTAQSFSSLVMGRYNVISGSTTGWVGTDPLFVIGNGSSSSNRRNAVTVLKNGKVGIGTASPEVELDVYGSVAFGSADNHTVQLGNAGTSFAAMRLGKYDVGSSSSNEKVVTVYYGETFGAVPVVIATTAGQPGKSYNNAFAVTVRSITTERFKAVIKRLDNTGGWGQALDLYWRAYEL</sequence>
<keyword evidence="3" id="KW-0430">Lectin</keyword>
<dbReference type="InterPro" id="IPR011049">
    <property type="entry name" value="Serralysin-like_metalloprot_C"/>
</dbReference>
<keyword evidence="1" id="KW-0732">Signal</keyword>
<gene>
    <name evidence="3" type="ORF">BECKUNK1418G_GA0071005_11095</name>
    <name evidence="4" type="ORF">BECKUNK1418H_GA0071006_11025</name>
</gene>
<dbReference type="EMBL" id="CAADGD010000102">
    <property type="protein sequence ID" value="VFK72227.1"/>
    <property type="molecule type" value="Genomic_DNA"/>
</dbReference>
<proteinExistence type="predicted"/>
<dbReference type="InterPro" id="IPR000595">
    <property type="entry name" value="cNMP-bd_dom"/>
</dbReference>
<accession>A0A451AL98</accession>
<evidence type="ECO:0000256" key="1">
    <source>
        <dbReference type="SAM" id="SignalP"/>
    </source>
</evidence>
<name>A0A451AL98_9GAMM</name>
<dbReference type="PROSITE" id="PS51257">
    <property type="entry name" value="PROKAR_LIPOPROTEIN"/>
    <property type="match status" value="1"/>
</dbReference>
<feature type="domain" description="Cyclic nucleotide-binding" evidence="2">
    <location>
        <begin position="209"/>
        <end position="300"/>
    </location>
</feature>
<dbReference type="GO" id="GO:0030246">
    <property type="term" value="F:carbohydrate binding"/>
    <property type="evidence" value="ECO:0007669"/>
    <property type="project" value="UniProtKB-KW"/>
</dbReference>
<evidence type="ECO:0000313" key="3">
    <source>
        <dbReference type="EMBL" id="VFK66807.1"/>
    </source>
</evidence>
<dbReference type="AlphaFoldDB" id="A0A451AL98"/>
<dbReference type="Gene3D" id="2.150.10.10">
    <property type="entry name" value="Serralysin-like metalloprotease, C-terminal"/>
    <property type="match status" value="2"/>
</dbReference>
<dbReference type="CDD" id="cd12820">
    <property type="entry name" value="LbR_YadA-like"/>
    <property type="match status" value="1"/>
</dbReference>
<protein>
    <submittedName>
        <fullName evidence="3">H-type lectin domain-containing protein</fullName>
    </submittedName>
</protein>